<comment type="subcellular location">
    <subcellularLocation>
        <location evidence="1 8">Nucleus</location>
    </subcellularLocation>
</comment>
<dbReference type="PANTHER" id="PTHR11850">
    <property type="entry name" value="HOMEOBOX PROTEIN TRANSCRIPTION FACTORS"/>
    <property type="match status" value="1"/>
</dbReference>
<dbReference type="OrthoDB" id="10056939at2759"/>
<name>A0A9Q1QI90_9CARY</name>
<evidence type="ECO:0000256" key="4">
    <source>
        <dbReference type="ARBA" id="ARBA00023125"/>
    </source>
</evidence>
<keyword evidence="5 8" id="KW-0371">Homeobox</keyword>
<keyword evidence="4 8" id="KW-0238">DNA-binding</keyword>
<dbReference type="InterPro" id="IPR001356">
    <property type="entry name" value="HD"/>
</dbReference>
<dbReference type="GO" id="GO:0005634">
    <property type="term" value="C:nucleus"/>
    <property type="evidence" value="ECO:0007669"/>
    <property type="project" value="UniProtKB-SubCell"/>
</dbReference>
<keyword evidence="11" id="KW-1185">Reference proteome</keyword>
<evidence type="ECO:0000256" key="6">
    <source>
        <dbReference type="ARBA" id="ARBA00023163"/>
    </source>
</evidence>
<evidence type="ECO:0000256" key="1">
    <source>
        <dbReference type="ARBA" id="ARBA00004123"/>
    </source>
</evidence>
<keyword evidence="6" id="KW-0804">Transcription</keyword>
<dbReference type="AlphaFoldDB" id="A0A9Q1QI90"/>
<protein>
    <recommendedName>
        <fullName evidence="9">Homeobox domain-containing protein</fullName>
    </recommendedName>
</protein>
<feature type="domain" description="Homeobox" evidence="9">
    <location>
        <begin position="235"/>
        <end position="298"/>
    </location>
</feature>
<proteinExistence type="inferred from homology"/>
<dbReference type="PROSITE" id="PS50071">
    <property type="entry name" value="HOMEOBOX_2"/>
    <property type="match status" value="1"/>
</dbReference>
<dbReference type="Gene3D" id="1.10.10.60">
    <property type="entry name" value="Homeodomain-like"/>
    <property type="match status" value="1"/>
</dbReference>
<comment type="similarity">
    <text evidence="2">Belongs to the TALE/BELL homeobox family.</text>
</comment>
<evidence type="ECO:0000313" key="10">
    <source>
        <dbReference type="EMBL" id="KAJ8443187.1"/>
    </source>
</evidence>
<dbReference type="InterPro" id="IPR008422">
    <property type="entry name" value="KN_HD"/>
</dbReference>
<dbReference type="InterPro" id="IPR006563">
    <property type="entry name" value="POX_dom"/>
</dbReference>
<evidence type="ECO:0000313" key="11">
    <source>
        <dbReference type="Proteomes" id="UP001153076"/>
    </source>
</evidence>
<dbReference type="SUPFAM" id="SSF46689">
    <property type="entry name" value="Homeodomain-like"/>
    <property type="match status" value="1"/>
</dbReference>
<comment type="caution">
    <text evidence="10">The sequence shown here is derived from an EMBL/GenBank/DDBJ whole genome shotgun (WGS) entry which is preliminary data.</text>
</comment>
<evidence type="ECO:0000259" key="9">
    <source>
        <dbReference type="PROSITE" id="PS50071"/>
    </source>
</evidence>
<dbReference type="EMBL" id="JAKOGI010000125">
    <property type="protein sequence ID" value="KAJ8443187.1"/>
    <property type="molecule type" value="Genomic_DNA"/>
</dbReference>
<organism evidence="10 11">
    <name type="scientific">Carnegiea gigantea</name>
    <dbReference type="NCBI Taxonomy" id="171969"/>
    <lineage>
        <taxon>Eukaryota</taxon>
        <taxon>Viridiplantae</taxon>
        <taxon>Streptophyta</taxon>
        <taxon>Embryophyta</taxon>
        <taxon>Tracheophyta</taxon>
        <taxon>Spermatophyta</taxon>
        <taxon>Magnoliopsida</taxon>
        <taxon>eudicotyledons</taxon>
        <taxon>Gunneridae</taxon>
        <taxon>Pentapetalae</taxon>
        <taxon>Caryophyllales</taxon>
        <taxon>Cactineae</taxon>
        <taxon>Cactaceae</taxon>
        <taxon>Cactoideae</taxon>
        <taxon>Echinocereeae</taxon>
        <taxon>Carnegiea</taxon>
    </lineage>
</organism>
<dbReference type="Proteomes" id="UP001153076">
    <property type="component" value="Unassembled WGS sequence"/>
</dbReference>
<dbReference type="InterPro" id="IPR050224">
    <property type="entry name" value="TALE_homeobox"/>
</dbReference>
<dbReference type="Pfam" id="PF05920">
    <property type="entry name" value="Homeobox_KN"/>
    <property type="match status" value="1"/>
</dbReference>
<gene>
    <name evidence="10" type="ORF">Cgig2_005738</name>
</gene>
<keyword evidence="7 8" id="KW-0539">Nucleus</keyword>
<evidence type="ECO:0000256" key="3">
    <source>
        <dbReference type="ARBA" id="ARBA00023015"/>
    </source>
</evidence>
<feature type="DNA-binding region" description="Homeobox" evidence="8">
    <location>
        <begin position="237"/>
        <end position="299"/>
    </location>
</feature>
<dbReference type="GO" id="GO:0006355">
    <property type="term" value="P:regulation of DNA-templated transcription"/>
    <property type="evidence" value="ECO:0007669"/>
    <property type="project" value="InterPro"/>
</dbReference>
<accession>A0A9Q1QI90</accession>
<dbReference type="SMART" id="SM00574">
    <property type="entry name" value="POX"/>
    <property type="match status" value="1"/>
</dbReference>
<evidence type="ECO:0000256" key="2">
    <source>
        <dbReference type="ARBA" id="ARBA00006454"/>
    </source>
</evidence>
<dbReference type="Pfam" id="PF07526">
    <property type="entry name" value="POX"/>
    <property type="match status" value="1"/>
</dbReference>
<evidence type="ECO:0000256" key="8">
    <source>
        <dbReference type="PROSITE-ProRule" id="PRU00108"/>
    </source>
</evidence>
<dbReference type="GO" id="GO:0003677">
    <property type="term" value="F:DNA binding"/>
    <property type="evidence" value="ECO:0007669"/>
    <property type="project" value="UniProtKB-UniRule"/>
</dbReference>
<dbReference type="CDD" id="cd00086">
    <property type="entry name" value="homeodomain"/>
    <property type="match status" value="1"/>
</dbReference>
<reference evidence="10" key="1">
    <citation type="submission" date="2022-04" db="EMBL/GenBank/DDBJ databases">
        <title>Carnegiea gigantea Genome sequencing and assembly v2.</title>
        <authorList>
            <person name="Copetti D."/>
            <person name="Sanderson M.J."/>
            <person name="Burquez A."/>
            <person name="Wojciechowski M.F."/>
        </authorList>
    </citation>
    <scope>NUCLEOTIDE SEQUENCE</scope>
    <source>
        <strain evidence="10">SGP5-SGP5p</strain>
        <tissue evidence="10">Aerial part</tissue>
    </source>
</reference>
<evidence type="ECO:0000256" key="7">
    <source>
        <dbReference type="ARBA" id="ARBA00023242"/>
    </source>
</evidence>
<dbReference type="SMART" id="SM00389">
    <property type="entry name" value="HOX"/>
    <property type="match status" value="1"/>
</dbReference>
<sequence>MEEALGPFHVPQQSRRHKLRFTYDAQLDHHQHPFLSPHAVAATTGGGLNLSLSTQVRSGGAYNATPMGPFTGYASILGRSRFLQPAQELLDDFCRGNGDSFENEASKLLEDSGSWLGEDDGGDDISRRCNNPTLMSMLHEVYKRYKLYCQQMHSAVTSFESVAGLGNAAPFICLAIKTMFKHFHCLKNAILDHIRNTGKVFSSVGIKKGFGSGSCSEDMGYYQQKQVPDLHFAQHPVWRSQRGFPDRAVAVLRTWLFEHFLHPYPSDSEKLMLAQKTGLSRSQVSNWFTNARVRLWKPMVEEMHALERKTQCSRAVDTQKLTSTSTAHHLLMPPQPCHSYVYRDQDNNCKRSRVDPFPIGEVSKEHCITPYNHLPGNQIIDLSGSHTGGRVSHPLALGSSQENPAGLSWSTPGQILPFWLAKQ</sequence>
<evidence type="ECO:0000256" key="5">
    <source>
        <dbReference type="ARBA" id="ARBA00023155"/>
    </source>
</evidence>
<keyword evidence="3" id="KW-0805">Transcription regulation</keyword>
<dbReference type="InterPro" id="IPR009057">
    <property type="entry name" value="Homeodomain-like_sf"/>
</dbReference>